<feature type="transmembrane region" description="Helical" evidence="1">
    <location>
        <begin position="84"/>
        <end position="104"/>
    </location>
</feature>
<evidence type="ECO:0000313" key="5">
    <source>
        <dbReference type="Proteomes" id="UP000737402"/>
    </source>
</evidence>
<dbReference type="Pfam" id="PF22570">
    <property type="entry name" value="LiaF-TM"/>
    <property type="match status" value="1"/>
</dbReference>
<feature type="domain" description="Cell wall-active antibiotics response LiaF-like C-terminal" evidence="2">
    <location>
        <begin position="152"/>
        <end position="263"/>
    </location>
</feature>
<protein>
    <submittedName>
        <fullName evidence="4">Lia operon protein LiaF</fullName>
    </submittedName>
</protein>
<name>A0ABS2P1B5_9BACI</name>
<feature type="transmembrane region" description="Helical" evidence="1">
    <location>
        <begin position="9"/>
        <end position="29"/>
    </location>
</feature>
<comment type="caution">
    <text evidence="4">The sequence shown here is derived from an EMBL/GenBank/DDBJ whole genome shotgun (WGS) entry which is preliminary data.</text>
</comment>
<accession>A0ABS2P1B5</accession>
<gene>
    <name evidence="4" type="ORF">JOC95_002611</name>
</gene>
<dbReference type="RefSeq" id="WP_204416771.1">
    <property type="nucleotide sequence ID" value="NZ_JAFBED010000005.1"/>
</dbReference>
<evidence type="ECO:0000259" key="2">
    <source>
        <dbReference type="Pfam" id="PF09922"/>
    </source>
</evidence>
<evidence type="ECO:0000256" key="1">
    <source>
        <dbReference type="SAM" id="Phobius"/>
    </source>
</evidence>
<feature type="domain" description="LiaF transmembrane" evidence="3">
    <location>
        <begin position="9"/>
        <end position="111"/>
    </location>
</feature>
<evidence type="ECO:0000259" key="3">
    <source>
        <dbReference type="Pfam" id="PF22570"/>
    </source>
</evidence>
<keyword evidence="1" id="KW-0812">Transmembrane</keyword>
<reference evidence="4 5" key="1">
    <citation type="submission" date="2021-01" db="EMBL/GenBank/DDBJ databases">
        <title>Genomic Encyclopedia of Type Strains, Phase IV (KMG-IV): sequencing the most valuable type-strain genomes for metagenomic binning, comparative biology and taxonomic classification.</title>
        <authorList>
            <person name="Goeker M."/>
        </authorList>
    </citation>
    <scope>NUCLEOTIDE SEQUENCE [LARGE SCALE GENOMIC DNA]</scope>
    <source>
        <strain evidence="4 5">DSM 25879</strain>
    </source>
</reference>
<feature type="transmembrane region" description="Helical" evidence="1">
    <location>
        <begin position="35"/>
        <end position="53"/>
    </location>
</feature>
<keyword evidence="1" id="KW-1133">Transmembrane helix</keyword>
<dbReference type="InterPro" id="IPR024425">
    <property type="entry name" value="LiaF-like_C"/>
</dbReference>
<proteinExistence type="predicted"/>
<sequence>MKTFNQKIIAILLVLTGIMLLLVNLGVISLEIKEYFVTFYPVIIVLLGLKWLIESVLYGKKLLFISLVLVVFGSLLLMDRLGYLVFEFGMVWKLWPLLFIYFGLQLFTKKRPVKITVTKGDYDFDLFSKDEDIDISNEEKEDPTHQKKVITIGELKMNKPNWAVEPLTLKTVVGDYYFDFSKAYIPDKETKIRIKGVVADLKMLIPDDLPIRIESSVKIGKIRVFDESSQGKKCRVSYESPNYESATRKLDIELDLKIGDVRIDRI</sequence>
<dbReference type="InterPro" id="IPR047793">
    <property type="entry name" value="LiaF_C"/>
</dbReference>
<dbReference type="EMBL" id="JAFBED010000005">
    <property type="protein sequence ID" value="MBM7620756.1"/>
    <property type="molecule type" value="Genomic_DNA"/>
</dbReference>
<evidence type="ECO:0000313" key="4">
    <source>
        <dbReference type="EMBL" id="MBM7620756.1"/>
    </source>
</evidence>
<dbReference type="Proteomes" id="UP000737402">
    <property type="component" value="Unassembled WGS sequence"/>
</dbReference>
<keyword evidence="5" id="KW-1185">Reference proteome</keyword>
<dbReference type="PIRSF" id="PIRSF031509">
    <property type="entry name" value="Cell_wall_LiaF/YvqF"/>
    <property type="match status" value="1"/>
</dbReference>
<dbReference type="InterPro" id="IPR054331">
    <property type="entry name" value="LiaF_TM"/>
</dbReference>
<organism evidence="4 5">
    <name type="scientific">Sutcliffiella tianshenii</name>
    <dbReference type="NCBI Taxonomy" id="1463404"/>
    <lineage>
        <taxon>Bacteria</taxon>
        <taxon>Bacillati</taxon>
        <taxon>Bacillota</taxon>
        <taxon>Bacilli</taxon>
        <taxon>Bacillales</taxon>
        <taxon>Bacillaceae</taxon>
        <taxon>Sutcliffiella</taxon>
    </lineage>
</organism>
<dbReference type="NCBIfam" id="NF040535">
    <property type="entry name" value="LiaF_C_term"/>
    <property type="match status" value="1"/>
</dbReference>
<feature type="transmembrane region" description="Helical" evidence="1">
    <location>
        <begin position="62"/>
        <end position="78"/>
    </location>
</feature>
<dbReference type="Pfam" id="PF09922">
    <property type="entry name" value="LiaF-like_C"/>
    <property type="match status" value="1"/>
</dbReference>
<keyword evidence="1" id="KW-0472">Membrane</keyword>
<dbReference type="InterPro" id="IPR016975">
    <property type="entry name" value="Cell_wall_LiaF"/>
</dbReference>